<evidence type="ECO:0000256" key="6">
    <source>
        <dbReference type="ARBA" id="ARBA00022801"/>
    </source>
</evidence>
<dbReference type="GO" id="GO:0012505">
    <property type="term" value="C:endomembrane system"/>
    <property type="evidence" value="ECO:0007669"/>
    <property type="project" value="UniProtKB-SubCell"/>
</dbReference>
<dbReference type="InterPro" id="IPR008928">
    <property type="entry name" value="6-hairpin_glycosidase_sf"/>
</dbReference>
<dbReference type="GO" id="GO:0008496">
    <property type="term" value="F:mannan endo-1,6-alpha-mannosidase activity"/>
    <property type="evidence" value="ECO:0007669"/>
    <property type="project" value="UniProtKB-EC"/>
</dbReference>
<keyword evidence="7" id="KW-0472">Membrane</keyword>
<keyword evidence="6" id="KW-0378">Hydrolase</keyword>
<gene>
    <name evidence="10" type="ORF">ATEIFO6365_0010017700</name>
</gene>
<evidence type="ECO:0000313" key="10">
    <source>
        <dbReference type="EMBL" id="GFF19404.1"/>
    </source>
</evidence>
<dbReference type="AlphaFoldDB" id="A0A5M3ZDI2"/>
<comment type="catalytic activity">
    <reaction evidence="1">
        <text>Random hydrolysis of (1-&gt;6)-alpha-D-mannosidic linkages in unbranched (1-&gt;6)-mannans.</text>
        <dbReference type="EC" id="3.2.1.101"/>
    </reaction>
</comment>
<organism evidence="10 11">
    <name type="scientific">Aspergillus terreus</name>
    <dbReference type="NCBI Taxonomy" id="33178"/>
    <lineage>
        <taxon>Eukaryota</taxon>
        <taxon>Fungi</taxon>
        <taxon>Dikarya</taxon>
        <taxon>Ascomycota</taxon>
        <taxon>Pezizomycotina</taxon>
        <taxon>Eurotiomycetes</taxon>
        <taxon>Eurotiomycetidae</taxon>
        <taxon>Eurotiales</taxon>
        <taxon>Aspergillaceae</taxon>
        <taxon>Aspergillus</taxon>
        <taxon>Aspergillus subgen. Circumdati</taxon>
    </lineage>
</organism>
<dbReference type="InterPro" id="IPR014480">
    <property type="entry name" value="Mannan-1_6-alpha_mannosidase"/>
</dbReference>
<name>A0A5M3ZDI2_ASPTE</name>
<comment type="subcellular location">
    <subcellularLocation>
        <location evidence="2">Endomembrane system</location>
    </subcellularLocation>
</comment>
<evidence type="ECO:0000256" key="1">
    <source>
        <dbReference type="ARBA" id="ARBA00001452"/>
    </source>
</evidence>
<keyword evidence="5" id="KW-0732">Signal</keyword>
<evidence type="ECO:0000256" key="5">
    <source>
        <dbReference type="ARBA" id="ARBA00022729"/>
    </source>
</evidence>
<dbReference type="FunFam" id="1.50.10.20:FF:000006">
    <property type="entry name" value="Mannan endo-1,6-alpha-mannosidase"/>
    <property type="match status" value="1"/>
</dbReference>
<evidence type="ECO:0000256" key="2">
    <source>
        <dbReference type="ARBA" id="ARBA00004308"/>
    </source>
</evidence>
<dbReference type="Pfam" id="PF03663">
    <property type="entry name" value="Glyco_hydro_76"/>
    <property type="match status" value="1"/>
</dbReference>
<accession>A0A5M3ZDI2</accession>
<comment type="caution">
    <text evidence="10">The sequence shown here is derived from an EMBL/GenBank/DDBJ whole genome shotgun (WGS) entry which is preliminary data.</text>
</comment>
<evidence type="ECO:0000256" key="4">
    <source>
        <dbReference type="ARBA" id="ARBA00012350"/>
    </source>
</evidence>
<dbReference type="EC" id="3.2.1.101" evidence="4"/>
<dbReference type="EMBL" id="BLJY01000010">
    <property type="protein sequence ID" value="GFF19404.1"/>
    <property type="molecule type" value="Genomic_DNA"/>
</dbReference>
<dbReference type="PANTHER" id="PTHR12145:SF35">
    <property type="entry name" value="MANNAN ENDO-1,6-ALPHA-MANNOSIDASE"/>
    <property type="match status" value="1"/>
</dbReference>
<dbReference type="InterPro" id="IPR005198">
    <property type="entry name" value="Glyco_hydro_76"/>
</dbReference>
<dbReference type="OrthoDB" id="4187847at2759"/>
<protein>
    <recommendedName>
        <fullName evidence="4">mannan endo-1,6-alpha-mannosidase</fullName>
        <ecNumber evidence="4">3.2.1.101</ecNumber>
    </recommendedName>
</protein>
<keyword evidence="11" id="KW-1185">Reference proteome</keyword>
<evidence type="ECO:0000256" key="9">
    <source>
        <dbReference type="ARBA" id="ARBA00023295"/>
    </source>
</evidence>
<dbReference type="Proteomes" id="UP000452235">
    <property type="component" value="Unassembled WGS sequence"/>
</dbReference>
<proteinExistence type="inferred from homology"/>
<dbReference type="Gene3D" id="1.50.10.20">
    <property type="match status" value="1"/>
</dbReference>
<dbReference type="GO" id="GO:0009272">
    <property type="term" value="P:fungal-type cell wall biogenesis"/>
    <property type="evidence" value="ECO:0007669"/>
    <property type="project" value="TreeGrafter"/>
</dbReference>
<evidence type="ECO:0000313" key="11">
    <source>
        <dbReference type="Proteomes" id="UP000452235"/>
    </source>
</evidence>
<keyword evidence="8" id="KW-0325">Glycoprotein</keyword>
<sequence>MPSLRGLGTAALLLLQSGLPVLANIPIQPDSIDSLRSAGMTIANPMMEFYEQNQTEGIPGKLTDTWYIAGSMMMTWIQYWHSSGESKYNDEVQYDLMFQAGENYDYFSANYSQWLGNDDQMFWGLAAITASETGFPEVSGKPTWTSLARAVFQMQVDRWDTKACGGGLTWQIWPYQAGYTMKNAISNGGLFELSARLARFTKNETYAEWATKIWDWSASTPLLNTKTWYIADSTSNENNCKDAGQLQWTYNYGTYLAGAAFMYNYTNGNDQWLERVNGLLDSTISKFYPKKFGGNVMSEVSCEGPMTCDRNQLGFKGYLSMWMAMTAILVPSTAEKITPLLMGNSEHLSKQCSGESDNLCGVRWYQDTWDGIQGLEVQMAALGGITANMMVLNEAQIKTIDTNPNADEHHIDTNEGQSPDKLAPIQTGDRAGAWILTVLLILGIPGTSHYKIPIDVSAKRNTSSWQPQLIRALPFLIMLIPIGTDTVEIASIQCPESHPAAAATPAAEQKKSRCIRLQLACVGSGQRRYKFKEEKIASRATKPAPAQQLAARSSPERIPSNDALEMAGSLIALLKVQDVRYDLSYYGMFFSQIPKYVGTSPALDASIGALVAVFPVLYTTEVSRDALVQYGNALKTLRATLQDPTESRAVGTMCAIYLIMVCEGWISTPDDPHVGHGVAMMHMLNNMVVQPNIGAFERDLMYTLAIPVIIHSTFTPTISLSPWLEHLTTRFAPPNRVVLDDGAPFSTMSLRSLSRLPAFVNRPHDHYIEILSTYERMRADSRRIEACLAALAADPSSVRVFSRFQAAYCMLLSMAFLLNRVLRAFNPRNVALVEQSVGIFDAVMSIARGAAPLKPVGACFVPLCLFCLWLCATDKGQLDEVQRLLAEYRPQYPVAKMEVWAGPLRRGSINRIQQCYKCALPPGVSQNILIHTPDYKEQDKTMADLFTRLLPISSSFSPQTQATALPSTRVYTLHPSPTDRATTLLHPAGYPTTTPPGFSISVNKTTKPNVLVYRGAPHTSPPIGDARFHSFSSTTDVTLRGEAVRMKQSKLSGSFVVETGRWGSFKWHLNQMTASSLEMRDSEGRVIAVVKGVAGGERRLEVLVPCEERFVELVVVTGMVGMVVTREVLRAGAEGVVDAVGSVAGV</sequence>
<keyword evidence="9" id="KW-0326">Glycosidase</keyword>
<dbReference type="PANTHER" id="PTHR12145">
    <property type="entry name" value="MANNAN ENDO-1,6-ALPHA-MANNOSIDASE DCW1"/>
    <property type="match status" value="1"/>
</dbReference>
<dbReference type="VEuPathDB" id="FungiDB:ATEG_08651"/>
<evidence type="ECO:0000256" key="3">
    <source>
        <dbReference type="ARBA" id="ARBA00009699"/>
    </source>
</evidence>
<comment type="similarity">
    <text evidence="3">Belongs to the glycosyl hydrolase 76 family.</text>
</comment>
<dbReference type="VEuPathDB" id="FungiDB:ATEG_08652"/>
<reference evidence="10 11" key="1">
    <citation type="submission" date="2020-01" db="EMBL/GenBank/DDBJ databases">
        <title>Aspergillus terreus IFO 6365 whole genome shotgun sequence.</title>
        <authorList>
            <person name="Kanamasa S."/>
            <person name="Takahashi H."/>
        </authorList>
    </citation>
    <scope>NUCLEOTIDE SEQUENCE [LARGE SCALE GENOMIC DNA]</scope>
    <source>
        <strain evidence="10 11">IFO 6365</strain>
    </source>
</reference>
<dbReference type="GO" id="GO:0016052">
    <property type="term" value="P:carbohydrate catabolic process"/>
    <property type="evidence" value="ECO:0007669"/>
    <property type="project" value="InterPro"/>
</dbReference>
<evidence type="ECO:0000256" key="8">
    <source>
        <dbReference type="ARBA" id="ARBA00023180"/>
    </source>
</evidence>
<dbReference type="SUPFAM" id="SSF48208">
    <property type="entry name" value="Six-hairpin glycosidases"/>
    <property type="match status" value="1"/>
</dbReference>
<evidence type="ECO:0000256" key="7">
    <source>
        <dbReference type="ARBA" id="ARBA00023136"/>
    </source>
</evidence>